<evidence type="ECO:0000256" key="2">
    <source>
        <dbReference type="ARBA" id="ARBA00023125"/>
    </source>
</evidence>
<evidence type="ECO:0000313" key="5">
    <source>
        <dbReference type="EMBL" id="GIL31807.1"/>
    </source>
</evidence>
<dbReference type="GO" id="GO:0003700">
    <property type="term" value="F:DNA-binding transcription factor activity"/>
    <property type="evidence" value="ECO:0007669"/>
    <property type="project" value="InterPro"/>
</dbReference>
<reference evidence="6" key="1">
    <citation type="journal article" date="2021" name="Int. J. Syst. Evol. Microbiol.">
        <title>Actinocatenispora comari sp. nov., an endophytic actinomycete isolated from aerial parts of Comarum salesowianum.</title>
        <authorList>
            <person name="Oyunbileg N."/>
            <person name="Iizaka Y."/>
            <person name="Hamada M."/>
            <person name="Davaapurev B.O."/>
            <person name="Fukumoto A."/>
            <person name="Tsetseg B."/>
            <person name="Kato F."/>
            <person name="Tamura T."/>
            <person name="Batkhuu J."/>
            <person name="Anzai Y."/>
        </authorList>
    </citation>
    <scope>NUCLEOTIDE SEQUENCE [LARGE SCALE GENOMIC DNA]</scope>
    <source>
        <strain evidence="6">NUM-2625</strain>
    </source>
</reference>
<dbReference type="Gene3D" id="1.10.10.60">
    <property type="entry name" value="Homeodomain-like"/>
    <property type="match status" value="1"/>
</dbReference>
<keyword evidence="2" id="KW-0238">DNA-binding</keyword>
<accession>A0A8J4ENT1</accession>
<evidence type="ECO:0000256" key="1">
    <source>
        <dbReference type="ARBA" id="ARBA00023015"/>
    </source>
</evidence>
<name>A0A8J4ENT1_9ACTN</name>
<evidence type="ECO:0000259" key="4">
    <source>
        <dbReference type="PROSITE" id="PS01124"/>
    </source>
</evidence>
<dbReference type="SMART" id="SM00342">
    <property type="entry name" value="HTH_ARAC"/>
    <property type="match status" value="1"/>
</dbReference>
<dbReference type="PROSITE" id="PS01124">
    <property type="entry name" value="HTH_ARAC_FAMILY_2"/>
    <property type="match status" value="1"/>
</dbReference>
<dbReference type="Proteomes" id="UP000614996">
    <property type="component" value="Unassembled WGS sequence"/>
</dbReference>
<dbReference type="PANTHER" id="PTHR46796:SF15">
    <property type="entry name" value="BLL1074 PROTEIN"/>
    <property type="match status" value="1"/>
</dbReference>
<gene>
    <name evidence="5" type="ORF">NUM_70610</name>
</gene>
<evidence type="ECO:0000313" key="6">
    <source>
        <dbReference type="Proteomes" id="UP000614996"/>
    </source>
</evidence>
<keyword evidence="3" id="KW-0804">Transcription</keyword>
<proteinExistence type="predicted"/>
<organism evidence="5 6">
    <name type="scientific">Actinocatenispora comari</name>
    <dbReference type="NCBI Taxonomy" id="2807577"/>
    <lineage>
        <taxon>Bacteria</taxon>
        <taxon>Bacillati</taxon>
        <taxon>Actinomycetota</taxon>
        <taxon>Actinomycetes</taxon>
        <taxon>Micromonosporales</taxon>
        <taxon>Micromonosporaceae</taxon>
        <taxon>Actinocatenispora</taxon>
    </lineage>
</organism>
<dbReference type="RefSeq" id="WP_225919068.1">
    <property type="nucleotide sequence ID" value="NZ_BOPO01000150.1"/>
</dbReference>
<evidence type="ECO:0000256" key="3">
    <source>
        <dbReference type="ARBA" id="ARBA00023163"/>
    </source>
</evidence>
<sequence>MRASGRGRDVTAGWDVASPSRPGRLPGAVMAGFEVREVAAPIRLVPHPAVMVAVEFGGGQPVVADSAGREQRGSLVAGPGFGLGGAVLARGADVACVQVRLSPVLARSVLGVDAGDLRGIGVPLDDLWGADAARLREQLSAAASWSARFALVEAALARRRRPGSSPDPEVAWAWRRLVAGRGLVRIDRLAAEVGWSRKRLWARFAAQLGLPPKRAATLIRFDHAAYHLAVGRDPARVAADVGYADQSHLHREVVACTGVTPATLAEEPFLAVDDRAWPTLQRRRRGAGFPARQAN</sequence>
<dbReference type="EMBL" id="BOPO01000150">
    <property type="protein sequence ID" value="GIL31807.1"/>
    <property type="molecule type" value="Genomic_DNA"/>
</dbReference>
<dbReference type="PANTHER" id="PTHR46796">
    <property type="entry name" value="HTH-TYPE TRANSCRIPTIONAL ACTIVATOR RHAS-RELATED"/>
    <property type="match status" value="1"/>
</dbReference>
<dbReference type="GO" id="GO:0043565">
    <property type="term" value="F:sequence-specific DNA binding"/>
    <property type="evidence" value="ECO:0007669"/>
    <property type="project" value="InterPro"/>
</dbReference>
<protein>
    <submittedName>
        <fullName evidence="5">AraC family transcriptional regulator</fullName>
    </submittedName>
</protein>
<dbReference type="InterPro" id="IPR050204">
    <property type="entry name" value="AraC_XylS_family_regulators"/>
</dbReference>
<dbReference type="InterPro" id="IPR018060">
    <property type="entry name" value="HTH_AraC"/>
</dbReference>
<feature type="domain" description="HTH araC/xylS-type" evidence="4">
    <location>
        <begin position="167"/>
        <end position="267"/>
    </location>
</feature>
<keyword evidence="6" id="KW-1185">Reference proteome</keyword>
<dbReference type="AlphaFoldDB" id="A0A8J4ENT1"/>
<comment type="caution">
    <text evidence="5">The sequence shown here is derived from an EMBL/GenBank/DDBJ whole genome shotgun (WGS) entry which is preliminary data.</text>
</comment>
<dbReference type="Pfam" id="PF12833">
    <property type="entry name" value="HTH_18"/>
    <property type="match status" value="1"/>
</dbReference>
<keyword evidence="1" id="KW-0805">Transcription regulation</keyword>